<dbReference type="HOGENOM" id="CLU_009096_0_1_9"/>
<proteinExistence type="predicted"/>
<dbReference type="InterPro" id="IPR051215">
    <property type="entry name" value="GRE"/>
</dbReference>
<dbReference type="PANTHER" id="PTHR43641">
    <property type="entry name" value="FORMATE ACETYLTRANSFERASE 3-RELATED"/>
    <property type="match status" value="1"/>
</dbReference>
<accession>C0CQ61</accession>
<dbReference type="PATRIC" id="fig|476272.21.peg.1149"/>
<dbReference type="PANTHER" id="PTHR43641:SF2">
    <property type="entry name" value="DEHYDRATASE YBIW-RELATED"/>
    <property type="match status" value="1"/>
</dbReference>
<dbReference type="AlphaFoldDB" id="C0CQ61"/>
<sequence length="756" mass="85838">MTKHNKKLAEILEEKGLGLNQKYGGSSNSDEVTEREQLPYEPTSRAKKLMDLYYQTLASTSTEWTYWYTRKYDEMEGEIQIVRRAHALANAFKHVTTSIYPGEILVGGKANYMRGSYPMPWLNQSFFAAQKDQFSDKAKGNAQREADKQAVLGEGGGNVTKDMPGIISLAGKFGVRVEEVAGLNRITDYWEGKTVFDLGEKYSARVPEFKTKNDIGRTLTARPDSAYTIPVGREVVNYYYPLAWGWDKIVDYCEQRADEVAGHAGGDGLRGMDRLYYYESVIILVKGIQTWIENYAKEARRLMNITPDEKQRAEFEAIAERCQWIAHKQPRTFVEAAQLTYLTHIALVNEEVASGVSPGRLGQVLYPWYEQDIAAGRTNDKEVLELLECMRVKFTCMDLFVSGSSTSVLSGNTFNNLTVGGLTRDGKPACNRLEWLILHAAETLQSPQPTLSILWDEKLPEDFVLKAAEVVKTGTGYPAWMNNQVGIKFLMKQYGPEGMTEEEARAIAIGGCLETSPCCWKELTLNGKKYEIPGGAGNSTSIGVHFISNPKILSLVLDNGYDYKYDLQLFPPHNKKLDTYEELWETFCEYYKYCINTLLRCCNIQHDIHRKINIPLLQSTLKPDCLVTGYEHANMGYRYNATYNIETSGTINMVNSLAALKKLVYEEKKYTLDEMKDALRHNFGFYTPAESNNYSMGEQIKKDNMEQYDEIHSDCLLAPKYGNDEGYCEAILKQYEEWLCPTCRSFESTFGLPMYA</sequence>
<gene>
    <name evidence="3" type="ORF">RUMHYD_03014</name>
</gene>
<evidence type="ECO:0000259" key="2">
    <source>
        <dbReference type="PROSITE" id="PS51554"/>
    </source>
</evidence>
<dbReference type="SUPFAM" id="SSF51998">
    <property type="entry name" value="PFL-like glycyl radical enzymes"/>
    <property type="match status" value="1"/>
</dbReference>
<protein>
    <recommendedName>
        <fullName evidence="2">PFL domain-containing protein</fullName>
    </recommendedName>
</protein>
<dbReference type="GO" id="GO:0003824">
    <property type="term" value="F:catalytic activity"/>
    <property type="evidence" value="ECO:0007669"/>
    <property type="project" value="InterPro"/>
</dbReference>
<keyword evidence="4" id="KW-1185">Reference proteome</keyword>
<feature type="region of interest" description="Disordered" evidence="1">
    <location>
        <begin position="19"/>
        <end position="40"/>
    </location>
</feature>
<evidence type="ECO:0000256" key="1">
    <source>
        <dbReference type="SAM" id="MobiDB-lite"/>
    </source>
</evidence>
<dbReference type="GO" id="GO:0005829">
    <property type="term" value="C:cytosol"/>
    <property type="evidence" value="ECO:0007669"/>
    <property type="project" value="TreeGrafter"/>
</dbReference>
<organism evidence="3 4">
    <name type="scientific">Blautia hydrogenotrophica (strain DSM 10507 / JCM 14656 / S5a33)</name>
    <name type="common">Ruminococcus hydrogenotrophicus</name>
    <dbReference type="NCBI Taxonomy" id="476272"/>
    <lineage>
        <taxon>Bacteria</taxon>
        <taxon>Bacillati</taxon>
        <taxon>Bacillota</taxon>
        <taxon>Clostridia</taxon>
        <taxon>Lachnospirales</taxon>
        <taxon>Lachnospiraceae</taxon>
        <taxon>Blautia</taxon>
    </lineage>
</organism>
<dbReference type="Pfam" id="PF02901">
    <property type="entry name" value="PFL-like"/>
    <property type="match status" value="1"/>
</dbReference>
<dbReference type="EMBL" id="ACBZ01000164">
    <property type="protein sequence ID" value="EEG48104.1"/>
    <property type="molecule type" value="Genomic_DNA"/>
</dbReference>
<dbReference type="Proteomes" id="UP000003100">
    <property type="component" value="Unassembled WGS sequence"/>
</dbReference>
<name>C0CQ61_BLAHS</name>
<evidence type="ECO:0000313" key="4">
    <source>
        <dbReference type="Proteomes" id="UP000003100"/>
    </source>
</evidence>
<dbReference type="PROSITE" id="PS51554">
    <property type="entry name" value="PFL"/>
    <property type="match status" value="1"/>
</dbReference>
<evidence type="ECO:0000313" key="3">
    <source>
        <dbReference type="EMBL" id="EEG48104.1"/>
    </source>
</evidence>
<dbReference type="RefSeq" id="WP_005950847.1">
    <property type="nucleotide sequence ID" value="NZ_GG657686.1"/>
</dbReference>
<dbReference type="Gene3D" id="3.20.70.20">
    <property type="match status" value="1"/>
</dbReference>
<feature type="domain" description="PFL" evidence="2">
    <location>
        <begin position="44"/>
        <end position="756"/>
    </location>
</feature>
<feature type="non-terminal residue" evidence="3">
    <location>
        <position position="756"/>
    </location>
</feature>
<dbReference type="InterPro" id="IPR004184">
    <property type="entry name" value="PFL_dom"/>
</dbReference>
<reference evidence="3 4" key="2">
    <citation type="submission" date="2009-02" db="EMBL/GenBank/DDBJ databases">
        <title>Draft genome sequence of Blautia hydrogenotrophica DSM 10507 (Ruminococcus hydrogenotrophicus DSM 10507).</title>
        <authorList>
            <person name="Sudarsanam P."/>
            <person name="Ley R."/>
            <person name="Guruge J."/>
            <person name="Turnbaugh P.J."/>
            <person name="Mahowald M."/>
            <person name="Liep D."/>
            <person name="Gordon J."/>
        </authorList>
    </citation>
    <scope>NUCLEOTIDE SEQUENCE [LARGE SCALE GENOMIC DNA]</scope>
    <source>
        <strain evidence="4">DSM 10507 / JCM 14656 / S5a33</strain>
    </source>
</reference>
<dbReference type="eggNOG" id="COG1882">
    <property type="taxonomic scope" value="Bacteria"/>
</dbReference>
<comment type="caution">
    <text evidence="3">The sequence shown here is derived from an EMBL/GenBank/DDBJ whole genome shotgun (WGS) entry which is preliminary data.</text>
</comment>
<reference evidence="3 4" key="1">
    <citation type="submission" date="2009-01" db="EMBL/GenBank/DDBJ databases">
        <authorList>
            <person name="Fulton L."/>
            <person name="Clifton S."/>
            <person name="Fulton B."/>
            <person name="Xu J."/>
            <person name="Minx P."/>
            <person name="Pepin K.H."/>
            <person name="Johnson M."/>
            <person name="Bhonagiri V."/>
            <person name="Nash W.E."/>
            <person name="Mardis E.R."/>
            <person name="Wilson R.K."/>
        </authorList>
    </citation>
    <scope>NUCLEOTIDE SEQUENCE [LARGE SCALE GENOMIC DNA]</scope>
    <source>
        <strain evidence="4">DSM 10507 / JCM 14656 / S5a33</strain>
    </source>
</reference>